<keyword evidence="4" id="KW-1185">Reference proteome</keyword>
<keyword evidence="2" id="KW-1133">Transmembrane helix</keyword>
<feature type="transmembrane region" description="Helical" evidence="2">
    <location>
        <begin position="419"/>
        <end position="437"/>
    </location>
</feature>
<name>A0A4V3XIC9_9APHY</name>
<evidence type="ECO:0000256" key="2">
    <source>
        <dbReference type="SAM" id="Phobius"/>
    </source>
</evidence>
<dbReference type="EMBL" id="SGPM01000160">
    <property type="protein sequence ID" value="THH28743.1"/>
    <property type="molecule type" value="Genomic_DNA"/>
</dbReference>
<keyword evidence="2" id="KW-0472">Membrane</keyword>
<feature type="coiled-coil region" evidence="1">
    <location>
        <begin position="517"/>
        <end position="544"/>
    </location>
</feature>
<proteinExistence type="predicted"/>
<gene>
    <name evidence="3" type="ORF">EUX98_g5441</name>
</gene>
<reference evidence="3 4" key="1">
    <citation type="submission" date="2019-02" db="EMBL/GenBank/DDBJ databases">
        <title>Genome sequencing of the rare red list fungi Antrodiella citrinella (Flaviporus citrinellus).</title>
        <authorList>
            <person name="Buettner E."/>
            <person name="Kellner H."/>
        </authorList>
    </citation>
    <scope>NUCLEOTIDE SEQUENCE [LARGE SCALE GENOMIC DNA]</scope>
    <source>
        <strain evidence="3 4">DSM 108506</strain>
    </source>
</reference>
<comment type="caution">
    <text evidence="3">The sequence shown here is derived from an EMBL/GenBank/DDBJ whole genome shotgun (WGS) entry which is preliminary data.</text>
</comment>
<dbReference type="AlphaFoldDB" id="A0A4V3XIC9"/>
<feature type="transmembrane region" description="Helical" evidence="2">
    <location>
        <begin position="457"/>
        <end position="475"/>
    </location>
</feature>
<protein>
    <submittedName>
        <fullName evidence="3">Uncharacterized protein</fullName>
    </submittedName>
</protein>
<keyword evidence="1" id="KW-0175">Coiled coil</keyword>
<sequence length="547" mass="59861">MARAARIVVYGTDQYSGANELVTALLEEPFAPHSAKARVRDRWKNADESAGLRVRYGSTTQDGEATLSVRSSWLQQFPIPVEIHELPPPSTTEGSPSHAKPLFSADIPVIVCNPFTTNLSELFADSSIPWTHSNAILVVTSSSAASSALLQRLQASAPKSLTVLFVDPERALSALSVLSTDPGSASSVQRYQDGFVESRVSEVSATISQNLAAFKDSTEGGILNALRTQNALDLVSDSLYACRRMVMAVEYETDRVRKGASSLRSQMEEFKAKIRSDVLGTEEKPEVKESLERARVGVKGTMDFLTGWRMLWKVDDIADTVNASVDRSWCRGLEDKLIFQTGRLSVTQNFLAGAANALVLSFPKTSTFHSPVLQNTLAQLRSQPTYAVNPATLTQPIHARRIQLTYPTSTLHRSAQRTVLGMSGSVLGGISIAWAGWAEHLGILGSLGLGLEAETAAGLGMFSAVAGIWYSIGRWEKAKRRWWRDWDRVGEGLERDLRSTLDRVVANQVLVVPTTACSGLRDMIAKREDEVAQLKDEITTLEQYCTK</sequence>
<dbReference type="OrthoDB" id="5319015at2759"/>
<organism evidence="3 4">
    <name type="scientific">Antrodiella citrinella</name>
    <dbReference type="NCBI Taxonomy" id="2447956"/>
    <lineage>
        <taxon>Eukaryota</taxon>
        <taxon>Fungi</taxon>
        <taxon>Dikarya</taxon>
        <taxon>Basidiomycota</taxon>
        <taxon>Agaricomycotina</taxon>
        <taxon>Agaricomycetes</taxon>
        <taxon>Polyporales</taxon>
        <taxon>Steccherinaceae</taxon>
        <taxon>Antrodiella</taxon>
    </lineage>
</organism>
<evidence type="ECO:0000256" key="1">
    <source>
        <dbReference type="SAM" id="Coils"/>
    </source>
</evidence>
<keyword evidence="2" id="KW-0812">Transmembrane</keyword>
<dbReference type="PANTHER" id="PTHR38644:SF1">
    <property type="entry name" value="EXPRESSED PROTEIN"/>
    <property type="match status" value="1"/>
</dbReference>
<accession>A0A4V3XIC9</accession>
<evidence type="ECO:0000313" key="4">
    <source>
        <dbReference type="Proteomes" id="UP000308730"/>
    </source>
</evidence>
<dbReference type="Proteomes" id="UP000308730">
    <property type="component" value="Unassembled WGS sequence"/>
</dbReference>
<dbReference type="PANTHER" id="PTHR38644">
    <property type="entry name" value="EXPRESSED PROTEIN"/>
    <property type="match status" value="1"/>
</dbReference>
<evidence type="ECO:0000313" key="3">
    <source>
        <dbReference type="EMBL" id="THH28743.1"/>
    </source>
</evidence>